<keyword evidence="2" id="KW-1185">Reference proteome</keyword>
<dbReference type="AlphaFoldDB" id="A0A314ZAR8"/>
<evidence type="ECO:0000313" key="1">
    <source>
        <dbReference type="EMBL" id="PQQ15137.1"/>
    </source>
</evidence>
<accession>A0A314ZAR8</accession>
<gene>
    <name evidence="1" type="ORF">Pyn_27898</name>
</gene>
<name>A0A314ZAR8_PRUYE</name>
<comment type="caution">
    <text evidence="1">The sequence shown here is derived from an EMBL/GenBank/DDBJ whole genome shotgun (WGS) entry which is preliminary data.</text>
</comment>
<reference evidence="1 2" key="1">
    <citation type="submission" date="2018-02" db="EMBL/GenBank/DDBJ databases">
        <title>Draft genome of wild Prunus yedoensis var. nudiflora.</title>
        <authorList>
            <person name="Baek S."/>
            <person name="Kim J.-H."/>
            <person name="Choi K."/>
            <person name="Kim G.-B."/>
            <person name="Cho A."/>
            <person name="Jang H."/>
            <person name="Shin C.-H."/>
            <person name="Yu H.-J."/>
            <person name="Mun J.-H."/>
        </authorList>
    </citation>
    <scope>NUCLEOTIDE SEQUENCE [LARGE SCALE GENOMIC DNA]</scope>
    <source>
        <strain evidence="2">cv. Jeju island</strain>
        <tissue evidence="1">Leaf</tissue>
    </source>
</reference>
<dbReference type="Proteomes" id="UP000250321">
    <property type="component" value="Unassembled WGS sequence"/>
</dbReference>
<proteinExistence type="predicted"/>
<evidence type="ECO:0000313" key="2">
    <source>
        <dbReference type="Proteomes" id="UP000250321"/>
    </source>
</evidence>
<organism evidence="1 2">
    <name type="scientific">Prunus yedoensis var. nudiflora</name>
    <dbReference type="NCBI Taxonomy" id="2094558"/>
    <lineage>
        <taxon>Eukaryota</taxon>
        <taxon>Viridiplantae</taxon>
        <taxon>Streptophyta</taxon>
        <taxon>Embryophyta</taxon>
        <taxon>Tracheophyta</taxon>
        <taxon>Spermatophyta</taxon>
        <taxon>Magnoliopsida</taxon>
        <taxon>eudicotyledons</taxon>
        <taxon>Gunneridae</taxon>
        <taxon>Pentapetalae</taxon>
        <taxon>rosids</taxon>
        <taxon>fabids</taxon>
        <taxon>Rosales</taxon>
        <taxon>Rosaceae</taxon>
        <taxon>Amygdaloideae</taxon>
        <taxon>Amygdaleae</taxon>
        <taxon>Prunus</taxon>
    </lineage>
</organism>
<dbReference type="EMBL" id="PJQY01000238">
    <property type="protein sequence ID" value="PQQ15137.1"/>
    <property type="molecule type" value="Genomic_DNA"/>
</dbReference>
<sequence length="127" mass="14290">MEPSNQRRRFSWTKLRSQSFPATNSELNSPLLEYTSLKDLMPSSTRPKTCSSPKALAIQSAHQIPISNLLVQKAAWAYLQPMPEPSEAVPRFSTTQLFGNLKIFSRSVVAAIRRVFGRLLGAIRIRC</sequence>
<dbReference type="PANTHER" id="PTHR34569:SF18">
    <property type="match status" value="1"/>
</dbReference>
<dbReference type="OrthoDB" id="1700296at2759"/>
<dbReference type="PANTHER" id="PTHR34569">
    <property type="entry name" value="EXPRESSED PROTEIN"/>
    <property type="match status" value="1"/>
</dbReference>
<protein>
    <submittedName>
        <fullName evidence="1">Uncharacterized protein</fullName>
    </submittedName>
</protein>